<feature type="compositionally biased region" description="Pro residues" evidence="1">
    <location>
        <begin position="220"/>
        <end position="239"/>
    </location>
</feature>
<organism evidence="3 4">
    <name type="scientific">Rhodocollybia butyracea</name>
    <dbReference type="NCBI Taxonomy" id="206335"/>
    <lineage>
        <taxon>Eukaryota</taxon>
        <taxon>Fungi</taxon>
        <taxon>Dikarya</taxon>
        <taxon>Basidiomycota</taxon>
        <taxon>Agaricomycotina</taxon>
        <taxon>Agaricomycetes</taxon>
        <taxon>Agaricomycetidae</taxon>
        <taxon>Agaricales</taxon>
        <taxon>Marasmiineae</taxon>
        <taxon>Omphalotaceae</taxon>
        <taxon>Rhodocollybia</taxon>
    </lineage>
</organism>
<proteinExistence type="predicted"/>
<keyword evidence="4" id="KW-1185">Reference proteome</keyword>
<reference evidence="3" key="1">
    <citation type="submission" date="2020-11" db="EMBL/GenBank/DDBJ databases">
        <authorList>
            <consortium name="DOE Joint Genome Institute"/>
            <person name="Ahrendt S."/>
            <person name="Riley R."/>
            <person name="Andreopoulos W."/>
            <person name="Labutti K."/>
            <person name="Pangilinan J."/>
            <person name="Ruiz-Duenas F.J."/>
            <person name="Barrasa J.M."/>
            <person name="Sanchez-Garcia M."/>
            <person name="Camarero S."/>
            <person name="Miyauchi S."/>
            <person name="Serrano A."/>
            <person name="Linde D."/>
            <person name="Babiker R."/>
            <person name="Drula E."/>
            <person name="Ayuso-Fernandez I."/>
            <person name="Pacheco R."/>
            <person name="Padilla G."/>
            <person name="Ferreira P."/>
            <person name="Barriuso J."/>
            <person name="Kellner H."/>
            <person name="Castanera R."/>
            <person name="Alfaro M."/>
            <person name="Ramirez L."/>
            <person name="Pisabarro A.G."/>
            <person name="Kuo A."/>
            <person name="Tritt A."/>
            <person name="Lipzen A."/>
            <person name="He G."/>
            <person name="Yan M."/>
            <person name="Ng V."/>
            <person name="Cullen D."/>
            <person name="Martin F."/>
            <person name="Rosso M.-N."/>
            <person name="Henrissat B."/>
            <person name="Hibbett D."/>
            <person name="Martinez A.T."/>
            <person name="Grigoriev I.V."/>
        </authorList>
    </citation>
    <scope>NUCLEOTIDE SEQUENCE</scope>
    <source>
        <strain evidence="3">AH 40177</strain>
    </source>
</reference>
<dbReference type="Proteomes" id="UP000772434">
    <property type="component" value="Unassembled WGS sequence"/>
</dbReference>
<comment type="caution">
    <text evidence="3">The sequence shown here is derived from an EMBL/GenBank/DDBJ whole genome shotgun (WGS) entry which is preliminary data.</text>
</comment>
<feature type="region of interest" description="Disordered" evidence="1">
    <location>
        <begin position="30"/>
        <end position="50"/>
    </location>
</feature>
<feature type="signal peptide" evidence="2">
    <location>
        <begin position="1"/>
        <end position="23"/>
    </location>
</feature>
<evidence type="ECO:0000256" key="1">
    <source>
        <dbReference type="SAM" id="MobiDB-lite"/>
    </source>
</evidence>
<evidence type="ECO:0000313" key="3">
    <source>
        <dbReference type="EMBL" id="KAF9072721.1"/>
    </source>
</evidence>
<dbReference type="AlphaFoldDB" id="A0A9P5UB49"/>
<protein>
    <submittedName>
        <fullName evidence="3">Uncharacterized protein</fullName>
    </submittedName>
</protein>
<sequence length="254" mass="28003">MLITPHIHYFGLVFLAVLIPTHAMPVDLVHSRPSSPKPGSAKRVKTEPVPTDGFNGIEHIDFKSIANPDSLPTIESRTQKSISQIVNGVFGVPPPPKKPFHYINRSVKDQKPPAKAKAVSISVVEGLDENAPCRILPCIVWRRVDEKTKEGYSSVYQIDPKLEDGPLERINQDTRVPALQEKYEKEFWELFPRRKFEQAWIEHQKAIGSGSAPSAQPAQPAQPPLAQPLPARPPSPAQPPTSASVPKGMGYLLG</sequence>
<feature type="chain" id="PRO_5040307893" evidence="2">
    <location>
        <begin position="24"/>
        <end position="254"/>
    </location>
</feature>
<keyword evidence="2" id="KW-0732">Signal</keyword>
<feature type="region of interest" description="Disordered" evidence="1">
    <location>
        <begin position="207"/>
        <end position="254"/>
    </location>
</feature>
<name>A0A9P5UB49_9AGAR</name>
<gene>
    <name evidence="3" type="ORF">BDP27DRAFT_1400658</name>
</gene>
<dbReference type="EMBL" id="JADNRY010000022">
    <property type="protein sequence ID" value="KAF9072721.1"/>
    <property type="molecule type" value="Genomic_DNA"/>
</dbReference>
<evidence type="ECO:0000256" key="2">
    <source>
        <dbReference type="SAM" id="SignalP"/>
    </source>
</evidence>
<accession>A0A9P5UB49</accession>
<evidence type="ECO:0000313" key="4">
    <source>
        <dbReference type="Proteomes" id="UP000772434"/>
    </source>
</evidence>